<dbReference type="AlphaFoldDB" id="A0A6V7NWR9"/>
<sequence>MSVHMPSNSLLILEKWLSISAFAHVGIQSAYPQLLYTLHASWKTQAEICKVMGLAEVTLRKVYKELLENWDDFLPANYTPAVPPEKAFPMTWISSARSSTAKADIIDLYHLNSNQDKDKDI</sequence>
<dbReference type="InterPro" id="IPR036915">
    <property type="entry name" value="Cyclin-like_sf"/>
</dbReference>
<evidence type="ECO:0000313" key="1">
    <source>
        <dbReference type="EMBL" id="CAD1822928.1"/>
    </source>
</evidence>
<organism evidence="1">
    <name type="scientific">Ananas comosus var. bracteatus</name>
    <name type="common">red pineapple</name>
    <dbReference type="NCBI Taxonomy" id="296719"/>
    <lineage>
        <taxon>Eukaryota</taxon>
        <taxon>Viridiplantae</taxon>
        <taxon>Streptophyta</taxon>
        <taxon>Embryophyta</taxon>
        <taxon>Tracheophyta</taxon>
        <taxon>Spermatophyta</taxon>
        <taxon>Magnoliopsida</taxon>
        <taxon>Liliopsida</taxon>
        <taxon>Poales</taxon>
        <taxon>Bromeliaceae</taxon>
        <taxon>Bromelioideae</taxon>
        <taxon>Ananas</taxon>
    </lineage>
</organism>
<dbReference type="SUPFAM" id="SSF47954">
    <property type="entry name" value="Cyclin-like"/>
    <property type="match status" value="1"/>
</dbReference>
<dbReference type="EMBL" id="LR862142">
    <property type="protein sequence ID" value="CAD1822928.1"/>
    <property type="molecule type" value="Genomic_DNA"/>
</dbReference>
<reference evidence="1" key="1">
    <citation type="submission" date="2020-07" db="EMBL/GenBank/DDBJ databases">
        <authorList>
            <person name="Lin J."/>
        </authorList>
    </citation>
    <scope>NUCLEOTIDE SEQUENCE</scope>
</reference>
<dbReference type="Gene3D" id="1.10.472.10">
    <property type="entry name" value="Cyclin-like"/>
    <property type="match status" value="1"/>
</dbReference>
<proteinExistence type="predicted"/>
<protein>
    <submittedName>
        <fullName evidence="1">Uncharacterized protein</fullName>
    </submittedName>
</protein>
<gene>
    <name evidence="1" type="ORF">CB5_LOCUS6139</name>
</gene>
<name>A0A6V7NWR9_ANACO</name>
<accession>A0A6V7NWR9</accession>